<dbReference type="GeneID" id="30178807"/>
<evidence type="ECO:0000256" key="8">
    <source>
        <dbReference type="ARBA" id="ARBA00023136"/>
    </source>
</evidence>
<feature type="compositionally biased region" description="Polar residues" evidence="9">
    <location>
        <begin position="85"/>
        <end position="96"/>
    </location>
</feature>
<keyword evidence="2" id="KW-0813">Transport</keyword>
<keyword evidence="6" id="KW-0446">Lipid-binding</keyword>
<feature type="region of interest" description="Disordered" evidence="9">
    <location>
        <begin position="189"/>
        <end position="220"/>
    </location>
</feature>
<evidence type="ECO:0000256" key="5">
    <source>
        <dbReference type="ARBA" id="ARBA00023055"/>
    </source>
</evidence>
<dbReference type="GO" id="GO:0015914">
    <property type="term" value="P:phospholipid transport"/>
    <property type="evidence" value="ECO:0007669"/>
    <property type="project" value="TreeGrafter"/>
</dbReference>
<dbReference type="OrthoDB" id="3356905at2759"/>
<dbReference type="HAMAP" id="MF_03104">
    <property type="entry name" value="Mdm12"/>
    <property type="match status" value="1"/>
</dbReference>
<keyword evidence="12" id="KW-1185">Reference proteome</keyword>
<dbReference type="GO" id="GO:0007005">
    <property type="term" value="P:mitochondrion organization"/>
    <property type="evidence" value="ECO:0007669"/>
    <property type="project" value="InterPro"/>
</dbReference>
<name>A0A1E3NDL9_9ASCO</name>
<sequence length="277" mass="31438">MSFDIQWDTICNDEQLALSLREFLNSKLSTVELPHYLANLQVIDFKFGKTAPEITIRDIDVPFNEFYTSANEVNDEREEEGGNPNRDSNNKGNTNNSSFFSGEDYKSLDTSLDIQLSVDVNWDSELYIEIICDLLVNYPAPEFIRLPVRLKITDLRIHSLMVAACISKKVFISFLCDIDSDDGAGLDDGSYSNSNNNESRQDSRKSTTTNTTFSRRSKGKERIDILQDMKIEGEIGNVSEGAELNIGKIEKFLITAFRGLIIDELAWPSWIELDFNE</sequence>
<feature type="domain" description="SMP-LTD" evidence="10">
    <location>
        <begin position="1"/>
        <end position="276"/>
    </location>
</feature>
<keyword evidence="4" id="KW-0256">Endoplasmic reticulum</keyword>
<dbReference type="Pfam" id="PF26544">
    <property type="entry name" value="Mdm12"/>
    <property type="match status" value="1"/>
</dbReference>
<keyword evidence="8" id="KW-0472">Membrane</keyword>
<dbReference type="PANTHER" id="PTHR28204">
    <property type="entry name" value="MITOCHONDRIAL DISTRIBUTION AND MORPHOLOGY PROTEIN 12"/>
    <property type="match status" value="1"/>
</dbReference>
<dbReference type="PROSITE" id="PS51847">
    <property type="entry name" value="SMP"/>
    <property type="match status" value="1"/>
</dbReference>
<feature type="region of interest" description="Disordered" evidence="9">
    <location>
        <begin position="72"/>
        <end position="96"/>
    </location>
</feature>
<evidence type="ECO:0000256" key="3">
    <source>
        <dbReference type="ARBA" id="ARBA00022787"/>
    </source>
</evidence>
<evidence type="ECO:0000256" key="7">
    <source>
        <dbReference type="ARBA" id="ARBA00023128"/>
    </source>
</evidence>
<dbReference type="STRING" id="763406.A0A1E3NDL9"/>
<evidence type="ECO:0000313" key="11">
    <source>
        <dbReference type="EMBL" id="ODQ44196.1"/>
    </source>
</evidence>
<keyword evidence="7" id="KW-0496">Mitochondrion</keyword>
<evidence type="ECO:0000259" key="10">
    <source>
        <dbReference type="PROSITE" id="PS51847"/>
    </source>
</evidence>
<evidence type="ECO:0000313" key="12">
    <source>
        <dbReference type="Proteomes" id="UP000094455"/>
    </source>
</evidence>
<dbReference type="EMBL" id="KV454008">
    <property type="protein sequence ID" value="ODQ44196.1"/>
    <property type="molecule type" value="Genomic_DNA"/>
</dbReference>
<dbReference type="GO" id="GO:1990456">
    <property type="term" value="P:mitochondrion-endoplasmic reticulum membrane tethering"/>
    <property type="evidence" value="ECO:0007669"/>
    <property type="project" value="TreeGrafter"/>
</dbReference>
<proteinExistence type="inferred from homology"/>
<dbReference type="InterPro" id="IPR031468">
    <property type="entry name" value="SMP_LBD"/>
</dbReference>
<gene>
    <name evidence="11" type="ORF">PICMEDRAFT_19454</name>
</gene>
<accession>A0A1E3NDL9</accession>
<dbReference type="InterPro" id="IPR027532">
    <property type="entry name" value="Mdm12"/>
</dbReference>
<evidence type="ECO:0000256" key="4">
    <source>
        <dbReference type="ARBA" id="ARBA00022824"/>
    </source>
</evidence>
<dbReference type="PANTHER" id="PTHR28204:SF1">
    <property type="entry name" value="MITOCHONDRIAL DISTRIBUTION AND MORPHOLOGY PROTEIN 12"/>
    <property type="match status" value="1"/>
</dbReference>
<evidence type="ECO:0000256" key="1">
    <source>
        <dbReference type="ARBA" id="ARBA00004370"/>
    </source>
</evidence>
<dbReference type="GO" id="GO:0032865">
    <property type="term" value="C:ERMES complex"/>
    <property type="evidence" value="ECO:0007669"/>
    <property type="project" value="InterPro"/>
</dbReference>
<organism evidence="11 12">
    <name type="scientific">Pichia membranifaciens NRRL Y-2026</name>
    <dbReference type="NCBI Taxonomy" id="763406"/>
    <lineage>
        <taxon>Eukaryota</taxon>
        <taxon>Fungi</taxon>
        <taxon>Dikarya</taxon>
        <taxon>Ascomycota</taxon>
        <taxon>Saccharomycotina</taxon>
        <taxon>Pichiomycetes</taxon>
        <taxon>Pichiales</taxon>
        <taxon>Pichiaceae</taxon>
        <taxon>Pichia</taxon>
    </lineage>
</organism>
<comment type="subcellular location">
    <subcellularLocation>
        <location evidence="1">Membrane</location>
    </subcellularLocation>
</comment>
<keyword evidence="5" id="KW-0445">Lipid transport</keyword>
<evidence type="ECO:0000256" key="2">
    <source>
        <dbReference type="ARBA" id="ARBA00022448"/>
    </source>
</evidence>
<evidence type="ECO:0000256" key="6">
    <source>
        <dbReference type="ARBA" id="ARBA00023121"/>
    </source>
</evidence>
<evidence type="ECO:0000256" key="9">
    <source>
        <dbReference type="SAM" id="MobiDB-lite"/>
    </source>
</evidence>
<protein>
    <recommendedName>
        <fullName evidence="10">SMP-LTD domain-containing protein</fullName>
    </recommendedName>
</protein>
<keyword evidence="3" id="KW-1000">Mitochondrion outer membrane</keyword>
<reference evidence="11 12" key="1">
    <citation type="journal article" date="2016" name="Proc. Natl. Acad. Sci. U.S.A.">
        <title>Comparative genomics of biotechnologically important yeasts.</title>
        <authorList>
            <person name="Riley R."/>
            <person name="Haridas S."/>
            <person name="Wolfe K.H."/>
            <person name="Lopes M.R."/>
            <person name="Hittinger C.T."/>
            <person name="Goeker M."/>
            <person name="Salamov A.A."/>
            <person name="Wisecaver J.H."/>
            <person name="Long T.M."/>
            <person name="Calvey C.H."/>
            <person name="Aerts A.L."/>
            <person name="Barry K.W."/>
            <person name="Choi C."/>
            <person name="Clum A."/>
            <person name="Coughlan A.Y."/>
            <person name="Deshpande S."/>
            <person name="Douglass A.P."/>
            <person name="Hanson S.J."/>
            <person name="Klenk H.-P."/>
            <person name="LaButti K.M."/>
            <person name="Lapidus A."/>
            <person name="Lindquist E.A."/>
            <person name="Lipzen A.M."/>
            <person name="Meier-Kolthoff J.P."/>
            <person name="Ohm R.A."/>
            <person name="Otillar R.P."/>
            <person name="Pangilinan J.L."/>
            <person name="Peng Y."/>
            <person name="Rokas A."/>
            <person name="Rosa C.A."/>
            <person name="Scheuner C."/>
            <person name="Sibirny A.A."/>
            <person name="Slot J.C."/>
            <person name="Stielow J.B."/>
            <person name="Sun H."/>
            <person name="Kurtzman C.P."/>
            <person name="Blackwell M."/>
            <person name="Grigoriev I.V."/>
            <person name="Jeffries T.W."/>
        </authorList>
    </citation>
    <scope>NUCLEOTIDE SEQUENCE [LARGE SCALE GENOMIC DNA]</scope>
    <source>
        <strain evidence="11 12">NRRL Y-2026</strain>
    </source>
</reference>
<dbReference type="Proteomes" id="UP000094455">
    <property type="component" value="Unassembled WGS sequence"/>
</dbReference>
<dbReference type="GO" id="GO:0008289">
    <property type="term" value="F:lipid binding"/>
    <property type="evidence" value="ECO:0007669"/>
    <property type="project" value="UniProtKB-KW"/>
</dbReference>
<feature type="non-terminal residue" evidence="11">
    <location>
        <position position="277"/>
    </location>
</feature>
<dbReference type="AlphaFoldDB" id="A0A1E3NDL9"/>
<dbReference type="CDD" id="cd21672">
    <property type="entry name" value="SMP_Mdm12"/>
    <property type="match status" value="1"/>
</dbReference>
<dbReference type="RefSeq" id="XP_019015309.1">
    <property type="nucleotide sequence ID" value="XM_019162120.1"/>
</dbReference>